<evidence type="ECO:0000313" key="2">
    <source>
        <dbReference type="EMBL" id="VDP63799.1"/>
    </source>
</evidence>
<dbReference type="EMBL" id="UZAK01039940">
    <property type="protein sequence ID" value="VDP63799.1"/>
    <property type="molecule type" value="Genomic_DNA"/>
</dbReference>
<accession>A0A183KR71</accession>
<reference evidence="2 3" key="2">
    <citation type="submission" date="2018-11" db="EMBL/GenBank/DDBJ databases">
        <authorList>
            <consortium name="Pathogen Informatics"/>
        </authorList>
    </citation>
    <scope>NUCLEOTIDE SEQUENCE [LARGE SCALE GENOMIC DNA]</scope>
    <source>
        <strain evidence="2">Dakar</strain>
        <strain evidence="3">Dakar, Senegal</strain>
    </source>
</reference>
<evidence type="ECO:0000313" key="4">
    <source>
        <dbReference type="WBParaSite" id="SCUD_0001756001-mRNA-1"/>
    </source>
</evidence>
<feature type="region of interest" description="Disordered" evidence="1">
    <location>
        <begin position="1"/>
        <end position="23"/>
    </location>
</feature>
<dbReference type="Proteomes" id="UP000279833">
    <property type="component" value="Unassembled WGS sequence"/>
</dbReference>
<name>A0A183KR71_9TREM</name>
<sequence>MDIRQIESGKSEKPANTPDEKLKSDNEVIANMLHKCLLTGKKNTSSRCRRKEIQTNVSKYKCEDWQINGHVPAIEEHLKLKTTINKYQRRNLQYEHQDCCTVQR</sequence>
<dbReference type="AlphaFoldDB" id="A0A183KR71"/>
<dbReference type="WBParaSite" id="SCUD_0001756001-mRNA-1">
    <property type="protein sequence ID" value="SCUD_0001756001-mRNA-1"/>
    <property type="gene ID" value="SCUD_0001756001"/>
</dbReference>
<organism evidence="4">
    <name type="scientific">Schistosoma curassoni</name>
    <dbReference type="NCBI Taxonomy" id="6186"/>
    <lineage>
        <taxon>Eukaryota</taxon>
        <taxon>Metazoa</taxon>
        <taxon>Spiralia</taxon>
        <taxon>Lophotrochozoa</taxon>
        <taxon>Platyhelminthes</taxon>
        <taxon>Trematoda</taxon>
        <taxon>Digenea</taxon>
        <taxon>Strigeidida</taxon>
        <taxon>Schistosomatoidea</taxon>
        <taxon>Schistosomatidae</taxon>
        <taxon>Schistosoma</taxon>
    </lineage>
</organism>
<evidence type="ECO:0000256" key="1">
    <source>
        <dbReference type="SAM" id="MobiDB-lite"/>
    </source>
</evidence>
<evidence type="ECO:0000313" key="3">
    <source>
        <dbReference type="Proteomes" id="UP000279833"/>
    </source>
</evidence>
<protein>
    <submittedName>
        <fullName evidence="2 4">Uncharacterized protein</fullName>
    </submittedName>
</protein>
<gene>
    <name evidence="2" type="ORF">SCUD_LOCUS17557</name>
</gene>
<reference evidence="4" key="1">
    <citation type="submission" date="2016-06" db="UniProtKB">
        <authorList>
            <consortium name="WormBaseParasite"/>
        </authorList>
    </citation>
    <scope>IDENTIFICATION</scope>
</reference>
<proteinExistence type="predicted"/>
<keyword evidence="3" id="KW-1185">Reference proteome</keyword>